<accession>A0ABV0QLY5</accession>
<sequence>MTTNSTTISKPVQCLNTCGLHIKPTGVTIVSTAVDYATVTSVFCIAGPGDLPYISLTMSQTLQTRYKVTWTSAFGVAARNLPIQTHSWEMYLPIISYIWGDPKDRFWSPTLHLLNGRIVAVGTHNYLDLPPSGTDDKGCQMSVTTEESSPQTSVTTKTVTHQTSSGDDEGLSHWRI</sequence>
<evidence type="ECO:0000313" key="2">
    <source>
        <dbReference type="EMBL" id="MEQ2196568.1"/>
    </source>
</evidence>
<proteinExistence type="predicted"/>
<feature type="region of interest" description="Disordered" evidence="1">
    <location>
        <begin position="132"/>
        <end position="176"/>
    </location>
</feature>
<protein>
    <submittedName>
        <fullName evidence="2">Uncharacterized protein</fullName>
    </submittedName>
</protein>
<evidence type="ECO:0000256" key="1">
    <source>
        <dbReference type="SAM" id="MobiDB-lite"/>
    </source>
</evidence>
<dbReference type="EMBL" id="JAHRIN010016944">
    <property type="protein sequence ID" value="MEQ2196568.1"/>
    <property type="molecule type" value="Genomic_DNA"/>
</dbReference>
<feature type="compositionally biased region" description="Low complexity" evidence="1">
    <location>
        <begin position="148"/>
        <end position="165"/>
    </location>
</feature>
<reference evidence="2 3" key="1">
    <citation type="submission" date="2021-06" db="EMBL/GenBank/DDBJ databases">
        <authorList>
            <person name="Palmer J.M."/>
        </authorList>
    </citation>
    <scope>NUCLEOTIDE SEQUENCE [LARGE SCALE GENOMIC DNA]</scope>
    <source>
        <strain evidence="2 3">XC_2019</strain>
        <tissue evidence="2">Muscle</tissue>
    </source>
</reference>
<name>A0ABV0QLY5_9TELE</name>
<gene>
    <name evidence="2" type="ORF">XENOCAPTIV_003803</name>
</gene>
<evidence type="ECO:0000313" key="3">
    <source>
        <dbReference type="Proteomes" id="UP001434883"/>
    </source>
</evidence>
<comment type="caution">
    <text evidence="2">The sequence shown here is derived from an EMBL/GenBank/DDBJ whole genome shotgun (WGS) entry which is preliminary data.</text>
</comment>
<keyword evidence="3" id="KW-1185">Reference proteome</keyword>
<dbReference type="Proteomes" id="UP001434883">
    <property type="component" value="Unassembled WGS sequence"/>
</dbReference>
<organism evidence="2 3">
    <name type="scientific">Xenoophorus captivus</name>
    <dbReference type="NCBI Taxonomy" id="1517983"/>
    <lineage>
        <taxon>Eukaryota</taxon>
        <taxon>Metazoa</taxon>
        <taxon>Chordata</taxon>
        <taxon>Craniata</taxon>
        <taxon>Vertebrata</taxon>
        <taxon>Euteleostomi</taxon>
        <taxon>Actinopterygii</taxon>
        <taxon>Neopterygii</taxon>
        <taxon>Teleostei</taxon>
        <taxon>Neoteleostei</taxon>
        <taxon>Acanthomorphata</taxon>
        <taxon>Ovalentaria</taxon>
        <taxon>Atherinomorphae</taxon>
        <taxon>Cyprinodontiformes</taxon>
        <taxon>Goodeidae</taxon>
        <taxon>Xenoophorus</taxon>
    </lineage>
</organism>